<dbReference type="InterPro" id="IPR013783">
    <property type="entry name" value="Ig-like_fold"/>
</dbReference>
<dbReference type="GO" id="GO:0004714">
    <property type="term" value="F:transmembrane receptor protein tyrosine kinase activity"/>
    <property type="evidence" value="ECO:0007669"/>
    <property type="project" value="UniProtKB-EC"/>
</dbReference>
<evidence type="ECO:0000256" key="3">
    <source>
        <dbReference type="ARBA" id="ARBA00022679"/>
    </source>
</evidence>
<evidence type="ECO:0000256" key="2">
    <source>
        <dbReference type="ARBA" id="ARBA00022553"/>
    </source>
</evidence>
<dbReference type="InterPro" id="IPR008266">
    <property type="entry name" value="Tyr_kinase_AS"/>
</dbReference>
<dbReference type="Gene3D" id="2.120.10.30">
    <property type="entry name" value="TolB, C-terminal domain"/>
    <property type="match status" value="2"/>
</dbReference>
<keyword evidence="6 15" id="KW-0547">Nucleotide-binding</keyword>
<accession>A0AA88HPX1</accession>
<dbReference type="CDD" id="cd00063">
    <property type="entry name" value="FN3"/>
    <property type="match status" value="2"/>
</dbReference>
<dbReference type="FunFam" id="1.10.510.10:FF:000341">
    <property type="entry name" value="Tyrosine-protein kinase receptor"/>
    <property type="match status" value="1"/>
</dbReference>
<dbReference type="PROSITE" id="PS50011">
    <property type="entry name" value="PROTEIN_KINASE_DOM"/>
    <property type="match status" value="1"/>
</dbReference>
<keyword evidence="20" id="KW-1185">Reference proteome</keyword>
<dbReference type="Gene3D" id="1.10.510.10">
    <property type="entry name" value="Transferase(Phosphotransferase) domain 1"/>
    <property type="match status" value="1"/>
</dbReference>
<evidence type="ECO:0000256" key="15">
    <source>
        <dbReference type="PROSITE-ProRule" id="PRU10141"/>
    </source>
</evidence>
<feature type="domain" description="Fibronectin type-III" evidence="18">
    <location>
        <begin position="1350"/>
        <end position="1443"/>
    </location>
</feature>
<dbReference type="InterPro" id="IPR002011">
    <property type="entry name" value="Tyr_kinase_rcpt_2_CS"/>
</dbReference>
<dbReference type="Pfam" id="PF00041">
    <property type="entry name" value="fn3"/>
    <property type="match status" value="1"/>
</dbReference>
<dbReference type="SUPFAM" id="SSF63825">
    <property type="entry name" value="YWTD domain"/>
    <property type="match status" value="2"/>
</dbReference>
<keyword evidence="13" id="KW-0325">Glycoprotein</keyword>
<reference evidence="19" key="1">
    <citation type="submission" date="2023-07" db="EMBL/GenBank/DDBJ databases">
        <title>Chromosome-level genome assembly of Artemia franciscana.</title>
        <authorList>
            <person name="Jo E."/>
        </authorList>
    </citation>
    <scope>NUCLEOTIDE SEQUENCE</scope>
    <source>
        <tissue evidence="19">Whole body</tissue>
    </source>
</reference>
<feature type="domain" description="Protein kinase" evidence="17">
    <location>
        <begin position="1546"/>
        <end position="1814"/>
    </location>
</feature>
<dbReference type="InterPro" id="IPR036116">
    <property type="entry name" value="FN3_sf"/>
</dbReference>
<dbReference type="PROSITE" id="PS50853">
    <property type="entry name" value="FN3"/>
    <property type="match status" value="2"/>
</dbReference>
<dbReference type="SUPFAM" id="SSF56112">
    <property type="entry name" value="Protein kinase-like (PK-like)"/>
    <property type="match status" value="1"/>
</dbReference>
<dbReference type="PROSITE" id="PS00239">
    <property type="entry name" value="RECEPTOR_TYR_KIN_II"/>
    <property type="match status" value="1"/>
</dbReference>
<dbReference type="InterPro" id="IPR050122">
    <property type="entry name" value="RTK"/>
</dbReference>
<feature type="domain" description="Fibronectin type-III" evidence="18">
    <location>
        <begin position="1152"/>
        <end position="1249"/>
    </location>
</feature>
<comment type="similarity">
    <text evidence="16">Belongs to the protein kinase superfamily. Tyr protein kinase family. Insulin receptor subfamily.</text>
</comment>
<keyword evidence="4 16" id="KW-0812">Transmembrane</keyword>
<dbReference type="Proteomes" id="UP001187531">
    <property type="component" value="Unassembled WGS sequence"/>
</dbReference>
<dbReference type="InterPro" id="IPR003961">
    <property type="entry name" value="FN3_dom"/>
</dbReference>
<keyword evidence="8 15" id="KW-0067">ATP-binding</keyword>
<dbReference type="EC" id="2.7.10.1" evidence="16"/>
<dbReference type="Gene3D" id="2.60.40.10">
    <property type="entry name" value="Immunoglobulins"/>
    <property type="match status" value="2"/>
</dbReference>
<evidence type="ECO:0000256" key="12">
    <source>
        <dbReference type="ARBA" id="ARBA00023170"/>
    </source>
</evidence>
<keyword evidence="9" id="KW-1133">Transmembrane helix</keyword>
<evidence type="ECO:0000256" key="8">
    <source>
        <dbReference type="ARBA" id="ARBA00022840"/>
    </source>
</evidence>
<dbReference type="PANTHER" id="PTHR24416:SF527">
    <property type="entry name" value="PROTO-ONCOGENE TYROSINE-PROTEIN KINASE ROS"/>
    <property type="match status" value="1"/>
</dbReference>
<dbReference type="GO" id="GO:0032006">
    <property type="term" value="P:regulation of TOR signaling"/>
    <property type="evidence" value="ECO:0007669"/>
    <property type="project" value="TreeGrafter"/>
</dbReference>
<proteinExistence type="inferred from homology"/>
<evidence type="ECO:0000256" key="7">
    <source>
        <dbReference type="ARBA" id="ARBA00022777"/>
    </source>
</evidence>
<dbReference type="GO" id="GO:0005886">
    <property type="term" value="C:plasma membrane"/>
    <property type="evidence" value="ECO:0007669"/>
    <property type="project" value="TreeGrafter"/>
</dbReference>
<evidence type="ECO:0000256" key="11">
    <source>
        <dbReference type="ARBA" id="ARBA00023137"/>
    </source>
</evidence>
<evidence type="ECO:0000259" key="17">
    <source>
        <dbReference type="PROSITE" id="PS50011"/>
    </source>
</evidence>
<dbReference type="SMART" id="SM00060">
    <property type="entry name" value="FN3"/>
    <property type="match status" value="5"/>
</dbReference>
<dbReference type="Gene3D" id="3.30.200.20">
    <property type="entry name" value="Phosphorylase Kinase, domain 1"/>
    <property type="match status" value="1"/>
</dbReference>
<evidence type="ECO:0000256" key="14">
    <source>
        <dbReference type="ARBA" id="ARBA00051243"/>
    </source>
</evidence>
<keyword evidence="7" id="KW-0418">Kinase</keyword>
<dbReference type="InterPro" id="IPR020635">
    <property type="entry name" value="Tyr_kinase_cat_dom"/>
</dbReference>
<evidence type="ECO:0000259" key="18">
    <source>
        <dbReference type="PROSITE" id="PS50853"/>
    </source>
</evidence>
<keyword evidence="10" id="KW-0472">Membrane</keyword>
<evidence type="ECO:0000256" key="10">
    <source>
        <dbReference type="ARBA" id="ARBA00023136"/>
    </source>
</evidence>
<comment type="subcellular location">
    <subcellularLocation>
        <location evidence="1">Membrane</location>
        <topology evidence="1">Single-pass membrane protein</topology>
    </subcellularLocation>
</comment>
<evidence type="ECO:0000256" key="9">
    <source>
        <dbReference type="ARBA" id="ARBA00022989"/>
    </source>
</evidence>
<dbReference type="InterPro" id="IPR011009">
    <property type="entry name" value="Kinase-like_dom_sf"/>
</dbReference>
<dbReference type="GO" id="GO:0005524">
    <property type="term" value="F:ATP binding"/>
    <property type="evidence" value="ECO:0007669"/>
    <property type="project" value="UniProtKB-UniRule"/>
</dbReference>
<dbReference type="GO" id="GO:0007169">
    <property type="term" value="P:cell surface receptor protein tyrosine kinase signaling pathway"/>
    <property type="evidence" value="ECO:0007669"/>
    <property type="project" value="InterPro"/>
</dbReference>
<comment type="catalytic activity">
    <reaction evidence="14 16">
        <text>L-tyrosyl-[protein] + ATP = O-phospho-L-tyrosyl-[protein] + ADP + H(+)</text>
        <dbReference type="Rhea" id="RHEA:10596"/>
        <dbReference type="Rhea" id="RHEA-COMP:10136"/>
        <dbReference type="Rhea" id="RHEA-COMP:20101"/>
        <dbReference type="ChEBI" id="CHEBI:15378"/>
        <dbReference type="ChEBI" id="CHEBI:30616"/>
        <dbReference type="ChEBI" id="CHEBI:46858"/>
        <dbReference type="ChEBI" id="CHEBI:61978"/>
        <dbReference type="ChEBI" id="CHEBI:456216"/>
        <dbReference type="EC" id="2.7.10.1"/>
    </reaction>
</comment>
<dbReference type="SMART" id="SM00219">
    <property type="entry name" value="TyrKc"/>
    <property type="match status" value="1"/>
</dbReference>
<dbReference type="InterPro" id="IPR011042">
    <property type="entry name" value="6-blade_b-propeller_TolB-like"/>
</dbReference>
<dbReference type="EMBL" id="JAVRJZ010000012">
    <property type="protein sequence ID" value="KAK2715058.1"/>
    <property type="molecule type" value="Genomic_DNA"/>
</dbReference>
<dbReference type="InterPro" id="IPR000719">
    <property type="entry name" value="Prot_kinase_dom"/>
</dbReference>
<dbReference type="PRINTS" id="PR00109">
    <property type="entry name" value="TYRKINASE"/>
</dbReference>
<protein>
    <recommendedName>
        <fullName evidence="16">Tyrosine-protein kinase receptor</fullName>
        <ecNumber evidence="16">2.7.10.1</ecNumber>
    </recommendedName>
</protein>
<gene>
    <name evidence="19" type="ORF">QYM36_009895</name>
</gene>
<evidence type="ECO:0000256" key="13">
    <source>
        <dbReference type="ARBA" id="ARBA00023180"/>
    </source>
</evidence>
<name>A0AA88HPX1_ARTSF</name>
<evidence type="ECO:0000256" key="1">
    <source>
        <dbReference type="ARBA" id="ARBA00004167"/>
    </source>
</evidence>
<keyword evidence="2 16" id="KW-0597">Phosphoprotein</keyword>
<evidence type="ECO:0000313" key="20">
    <source>
        <dbReference type="Proteomes" id="UP001187531"/>
    </source>
</evidence>
<comment type="caution">
    <text evidence="19">The sequence shown here is derived from an EMBL/GenBank/DDBJ whole genome shotgun (WGS) entry which is preliminary data.</text>
</comment>
<dbReference type="PROSITE" id="PS00109">
    <property type="entry name" value="PROTEIN_KINASE_TYR"/>
    <property type="match status" value="1"/>
</dbReference>
<dbReference type="Pfam" id="PF07714">
    <property type="entry name" value="PK_Tyr_Ser-Thr"/>
    <property type="match status" value="1"/>
</dbReference>
<feature type="non-terminal residue" evidence="19">
    <location>
        <position position="1892"/>
    </location>
</feature>
<dbReference type="PANTHER" id="PTHR24416">
    <property type="entry name" value="TYROSINE-PROTEIN KINASE RECEPTOR"/>
    <property type="match status" value="1"/>
</dbReference>
<feature type="binding site" evidence="15">
    <location>
        <position position="1577"/>
    </location>
    <ligand>
        <name>ATP</name>
        <dbReference type="ChEBI" id="CHEBI:30616"/>
    </ligand>
</feature>
<evidence type="ECO:0000256" key="6">
    <source>
        <dbReference type="ARBA" id="ARBA00022741"/>
    </source>
</evidence>
<keyword evidence="5" id="KW-0677">Repeat</keyword>
<dbReference type="GO" id="GO:0043235">
    <property type="term" value="C:receptor complex"/>
    <property type="evidence" value="ECO:0007669"/>
    <property type="project" value="TreeGrafter"/>
</dbReference>
<dbReference type="InterPro" id="IPR001245">
    <property type="entry name" value="Ser-Thr/Tyr_kinase_cat_dom"/>
</dbReference>
<organism evidence="19 20">
    <name type="scientific">Artemia franciscana</name>
    <name type="common">Brine shrimp</name>
    <name type="synonym">Artemia sanfranciscana</name>
    <dbReference type="NCBI Taxonomy" id="6661"/>
    <lineage>
        <taxon>Eukaryota</taxon>
        <taxon>Metazoa</taxon>
        <taxon>Ecdysozoa</taxon>
        <taxon>Arthropoda</taxon>
        <taxon>Crustacea</taxon>
        <taxon>Branchiopoda</taxon>
        <taxon>Anostraca</taxon>
        <taxon>Artemiidae</taxon>
        <taxon>Artemia</taxon>
    </lineage>
</organism>
<evidence type="ECO:0000256" key="16">
    <source>
        <dbReference type="RuleBase" id="RU000312"/>
    </source>
</evidence>
<dbReference type="SUPFAM" id="SSF49265">
    <property type="entry name" value="Fibronectin type III"/>
    <property type="match status" value="4"/>
</dbReference>
<dbReference type="InterPro" id="IPR017441">
    <property type="entry name" value="Protein_kinase_ATP_BS"/>
</dbReference>
<dbReference type="PROSITE" id="PS00107">
    <property type="entry name" value="PROTEIN_KINASE_ATP"/>
    <property type="match status" value="1"/>
</dbReference>
<evidence type="ECO:0000256" key="4">
    <source>
        <dbReference type="ARBA" id="ARBA00022692"/>
    </source>
</evidence>
<evidence type="ECO:0000313" key="19">
    <source>
        <dbReference type="EMBL" id="KAK2715058.1"/>
    </source>
</evidence>
<sequence>MQQNLSNHIGPVNVVNLTSDITSMDVLESQKLLFISNSNGDLLEMELKYASPLRTLLPRELIGGRISKLSVDWLNELLYFAIATRSSNSHLNRNSEVLSYSIGRCSIAGKNLTFFHIPLFGGLVDLQVDPYNGFLFWVTDGQRGGIYRLDLADFAAPISLQKIPKRIFKDEHLGPFQIDLIRQQILVVHQENSTVFSLSFEGDDIVNFRSNVQTSSFCNVSALSFNGTLFYWAVENEIFKEEFHDGMYFHNQLDGPFSSRITSLRVMHEGSQPQPVPTQAVSDLQAIFGSDRCLITWLPSPVLPTKGIGAWKMWQYEIHIDEMKKGFPVNSIVRESTTTEFTEKLLTLNTTYRIAIRPFVQNLKTKVKHHGPMSAFFVGKTLYQPEVKLFIAGKDGVGENNFNLEHAQLLIPKESLMMTKSSFHIKQIMPLNQSLYLLGNDSRFYLWQFSKRELKTLNGASASAACYERLARKIYWSSTKSHRIFRTSIYTEIHEDLPISALASSLACDSIHGRLFWSTSYSVEGSRLNGMERKYYFRIDFLSGKLIASLTLDEKNEVLYWAVRSFSSMSLYWYDLKNEQMSSTAVGKFPFSNSLTYMDDRILWIGNSTLYIVDRNGSNLATSMFSDQDVTAISVSGAELQTNFNVLPKPVLPSSVSLQYIDGYLSSIAWSHDETNDYPNEVDISYEVKVSNGTDTFYQVVNDAILEVPNTITFKPYSICIVTIKPFTYWSEGDLVTVTLRMREAAPSMVYGCRAFYQPAPVFSESEAGNEVVLRWDPPREPNGILISYEVEQQDAITGEIVFHHIIAVNGGGKSSPHVCTLNSNPPILPLSLVAVEGSLLLLDVDAAKSHTTKYNSKEECIGMAVDWISRILYWIEYNSISKTSTVRKMDLTAKDSIGHELTQFVAKINRKIDDIHVDPFSGTFVTVQYKNRKVVIITHNMSLHYQELSTEYCTVKQDICSSIMTYDNMKPELIFINCDGSLMKSCNRTMVMEETLTFILNGNLMSTDKKGSANLIQNETVYKALSIVGTQPYPNISCLSSLSINYKAVITTISSYFVELKLPLPVYSLNCKVSSLPSVIYTVHYGSVSSCNDSYLNCDTVKVHTTNTRLSNLTPNTEYVAYVVVSNFFSEKMSKRNSGYGPITVKTKPAAPSSVRNISATIASPTSIKVFWKEPEIKYGSFIKYRVSVEAAAVEERKTVTQQASNQTSFFVEDLNPSTVYKIKVESCSETFECSQPAVIHTKTHPFPGFLELVKTGSTYIQAKWVCDFTFIDSYVIQYRKGTQYTNGTLLRKVLREKTEEVFLEVNGLEPKTKYALGMLIYYKPFQTEFTFPEDETLKVQTKADIPLPPSRPSIIEDIGVLRLVWDPPKDNGAVIDRYEIQARADESSDWDTLEVVRDSKWRITSKFQEGFVFRVRARNGIGWSFPSPESEVYRGAITQQEYVAGGNNVSLIVSLTVILSLLTSVLGICFAMTYCRRQKYFSSISKAPNHTGADVELFDRNDLATLRELPRSHTQRINSLYNATDSQLFSNLEFLPPLIKRDDVVLTKFLGSGAFGEVFEGVVRFDSDSKKVAVKTLRKGATEQDKLEFIKEAELMGKFRHEHILKMLGYCFDEENIFILMELMEGDLLTFLRGSRASELRTSPLNLIDLVNMCIEVARGCCYLEELHFVHRDLAARNCLISTATSRSDTRVVKIGDFGLARDIYRNDYYRKEGEGLLPVRWMSPESLIDGIFTTQSDVWSFGVLVWEIMTFGQQPYPARNNLEVLNYVRNGGRLTKPLGCPDVLFELMESCWSFNPNDRPTFQHCLNQLLFIRMSIEDNQLHHQRSSNSHGVDNQAYAEEDTQIDSEFLQNNSAHQSEYMIMVIMNYINEILIVCCLPSELSQAIKSTM</sequence>
<evidence type="ECO:0000256" key="5">
    <source>
        <dbReference type="ARBA" id="ARBA00022737"/>
    </source>
</evidence>
<keyword evidence="11" id="KW-0829">Tyrosine-protein kinase</keyword>
<keyword evidence="12 16" id="KW-0675">Receptor</keyword>
<keyword evidence="3" id="KW-0808">Transferase</keyword>